<dbReference type="EMBL" id="JANIEX010000662">
    <property type="protein sequence ID" value="KAJ3564439.1"/>
    <property type="molecule type" value="Genomic_DNA"/>
</dbReference>
<dbReference type="Proteomes" id="UP001213000">
    <property type="component" value="Unassembled WGS sequence"/>
</dbReference>
<comment type="caution">
    <text evidence="6">The sequence shown here is derived from an EMBL/GenBank/DDBJ whole genome shotgun (WGS) entry which is preliminary data.</text>
</comment>
<dbReference type="GO" id="GO:0004198">
    <property type="term" value="F:calcium-dependent cysteine-type endopeptidase activity"/>
    <property type="evidence" value="ECO:0007669"/>
    <property type="project" value="InterPro"/>
</dbReference>
<feature type="region of interest" description="Disordered" evidence="4">
    <location>
        <begin position="585"/>
        <end position="708"/>
    </location>
</feature>
<evidence type="ECO:0000256" key="2">
    <source>
        <dbReference type="PIRSR" id="PIRSR622684-1"/>
    </source>
</evidence>
<feature type="active site" evidence="2 3">
    <location>
        <position position="331"/>
    </location>
</feature>
<reference evidence="6" key="1">
    <citation type="submission" date="2022-07" db="EMBL/GenBank/DDBJ databases">
        <title>Genome Sequence of Leucocoprinus birnbaumii.</title>
        <authorList>
            <person name="Buettner E."/>
        </authorList>
    </citation>
    <scope>NUCLEOTIDE SEQUENCE</scope>
    <source>
        <strain evidence="6">VT141</strain>
    </source>
</reference>
<evidence type="ECO:0000259" key="5">
    <source>
        <dbReference type="PROSITE" id="PS50203"/>
    </source>
</evidence>
<dbReference type="SUPFAM" id="SSF54001">
    <property type="entry name" value="Cysteine proteinases"/>
    <property type="match status" value="1"/>
</dbReference>
<keyword evidence="3" id="KW-0788">Thiol protease</keyword>
<feature type="domain" description="Calpain catalytic" evidence="5">
    <location>
        <begin position="97"/>
        <end position="390"/>
    </location>
</feature>
<sequence length="747" mass="83001">MTRKSKELRLKALKTAVEEATVPLSPIQSKSKIGLLVTDELEKAIKQCQETVKRIARDCRAKNRKYRDIEFDFDNDRDLCLKGLVWDGELGPITASRVTDIYTKPHFFIDGAGSNDIVQGGLGDCWFLSALATASCSNKLIERCCVASDEKVGVYGFVFFKHGSWVPIIIDDLLFVHVPKFEELSKPEQLLFHNDKKLYNKVAKKGGMNLYFARSGTENETWVPLIEKAYAKLHGDYASLDGGQSAEALEDMTGGVSSRLVVKDILDIDRFWEEELLRASADRLFSARFGELDTTRSGEDSIEVEGLVGGHAYSVLKAIEVAGKRFLVIRNPWGHSEWTGPWSDGSREWTPEWLARLPVIGHHFANDGQFLMEYHDFLERFDSIDRTLLFDSSWKMSIEWIRVPVRPPPAAWSFGAVSFNFSLSAPAKTVIVLSKLDDRYFKGLEGQYEWNLQFLVYQITDKSTALVAESEQATWWDRSINTEAHLQAGDYVVHVRLDGASKGHVPNRRSFDQRKLGRVMTQLSLARSLASTYDPTKDEAYFPVPIDDLVGREKAIAAARLKVMAATSPASTPIVGDVPEDLAKASNDQVRKPTEATGNGDLSDEGKYDKKERAKGKDKKKQEEKAKKGKQDEAEREEIDRKSRVSSKNPGSCGSSGSDTDNNSGDEDSDSDKDSNYSPSNFGVPEEGYGRGTAGVDNGVSQPPSPEDVVIGLSVYTQGGEQVSIVGTTKEEADKLYAASLVEEHTK</sequence>
<evidence type="ECO:0000313" key="7">
    <source>
        <dbReference type="Proteomes" id="UP001213000"/>
    </source>
</evidence>
<dbReference type="InterPro" id="IPR001300">
    <property type="entry name" value="Peptidase_C2_calpain_cat"/>
</dbReference>
<dbReference type="GO" id="GO:0006508">
    <property type="term" value="P:proteolysis"/>
    <property type="evidence" value="ECO:0007669"/>
    <property type="project" value="UniProtKB-KW"/>
</dbReference>
<dbReference type="PANTHER" id="PTHR10183:SF425">
    <property type="entry name" value="CALPAIN-5"/>
    <property type="match status" value="1"/>
</dbReference>
<name>A0AAD5VND5_9AGAR</name>
<keyword evidence="3" id="KW-0645">Protease</keyword>
<dbReference type="Gene3D" id="3.90.70.10">
    <property type="entry name" value="Cysteine proteinases"/>
    <property type="match status" value="1"/>
</dbReference>
<dbReference type="Pfam" id="PF00648">
    <property type="entry name" value="Peptidase_C2"/>
    <property type="match status" value="1"/>
</dbReference>
<dbReference type="InterPro" id="IPR022684">
    <property type="entry name" value="Calpain_cysteine_protease"/>
</dbReference>
<dbReference type="SMART" id="SM00230">
    <property type="entry name" value="CysPc"/>
    <property type="match status" value="1"/>
</dbReference>
<dbReference type="PRINTS" id="PR00704">
    <property type="entry name" value="CALPAIN"/>
</dbReference>
<accession>A0AAD5VND5</accession>
<evidence type="ECO:0000256" key="3">
    <source>
        <dbReference type="PROSITE-ProRule" id="PRU00239"/>
    </source>
</evidence>
<keyword evidence="3" id="KW-0378">Hydrolase</keyword>
<evidence type="ECO:0000313" key="6">
    <source>
        <dbReference type="EMBL" id="KAJ3564439.1"/>
    </source>
</evidence>
<keyword evidence="7" id="KW-1185">Reference proteome</keyword>
<dbReference type="PROSITE" id="PS00139">
    <property type="entry name" value="THIOL_PROTEASE_CYS"/>
    <property type="match status" value="1"/>
</dbReference>
<dbReference type="AlphaFoldDB" id="A0AAD5VND5"/>
<evidence type="ECO:0000256" key="1">
    <source>
        <dbReference type="ARBA" id="ARBA00007623"/>
    </source>
</evidence>
<dbReference type="PANTHER" id="PTHR10183">
    <property type="entry name" value="CALPAIN"/>
    <property type="match status" value="1"/>
</dbReference>
<dbReference type="CDD" id="cd00044">
    <property type="entry name" value="CysPc"/>
    <property type="match status" value="1"/>
</dbReference>
<feature type="active site" evidence="2 3">
    <location>
        <position position="125"/>
    </location>
</feature>
<gene>
    <name evidence="6" type="ORF">NP233_g8293</name>
</gene>
<feature type="compositionally biased region" description="Low complexity" evidence="4">
    <location>
        <begin position="651"/>
        <end position="663"/>
    </location>
</feature>
<comment type="similarity">
    <text evidence="1">Belongs to the peptidase C2 family.</text>
</comment>
<dbReference type="InterPro" id="IPR038765">
    <property type="entry name" value="Papain-like_cys_pep_sf"/>
</dbReference>
<feature type="compositionally biased region" description="Basic and acidic residues" evidence="4">
    <location>
        <begin position="620"/>
        <end position="643"/>
    </location>
</feature>
<protein>
    <recommendedName>
        <fullName evidence="5">Calpain catalytic domain-containing protein</fullName>
    </recommendedName>
</protein>
<proteinExistence type="inferred from homology"/>
<evidence type="ECO:0000256" key="4">
    <source>
        <dbReference type="SAM" id="MobiDB-lite"/>
    </source>
</evidence>
<dbReference type="InterPro" id="IPR000169">
    <property type="entry name" value="Pept_cys_AS"/>
</dbReference>
<feature type="active site" evidence="2 3">
    <location>
        <position position="311"/>
    </location>
</feature>
<dbReference type="PROSITE" id="PS50203">
    <property type="entry name" value="CALPAIN_CAT"/>
    <property type="match status" value="1"/>
</dbReference>
<organism evidence="6 7">
    <name type="scientific">Leucocoprinus birnbaumii</name>
    <dbReference type="NCBI Taxonomy" id="56174"/>
    <lineage>
        <taxon>Eukaryota</taxon>
        <taxon>Fungi</taxon>
        <taxon>Dikarya</taxon>
        <taxon>Basidiomycota</taxon>
        <taxon>Agaricomycotina</taxon>
        <taxon>Agaricomycetes</taxon>
        <taxon>Agaricomycetidae</taxon>
        <taxon>Agaricales</taxon>
        <taxon>Agaricineae</taxon>
        <taxon>Agaricaceae</taxon>
        <taxon>Leucocoprinus</taxon>
    </lineage>
</organism>